<keyword evidence="2" id="KW-1185">Reference proteome</keyword>
<dbReference type="EMBL" id="MH697592">
    <property type="protein sequence ID" value="AXQ53095.1"/>
    <property type="molecule type" value="Genomic_DNA"/>
</dbReference>
<accession>A0A385D463</accession>
<proteinExistence type="predicted"/>
<gene>
    <name evidence="1" type="primary">75</name>
    <name evidence="1" type="ORF">SEA_RANDO14_75</name>
</gene>
<organism evidence="1 2">
    <name type="scientific">Mycobacterium phage Rando14</name>
    <dbReference type="NCBI Taxonomy" id="2301556"/>
    <lineage>
        <taxon>Viruses</taxon>
        <taxon>Duplodnaviria</taxon>
        <taxon>Heunggongvirae</taxon>
        <taxon>Uroviricota</taxon>
        <taxon>Caudoviricetes</taxon>
        <taxon>Weiservirinae</taxon>
        <taxon>Kratiovirus</taxon>
        <taxon>Kratiovirus rando14</taxon>
    </lineage>
</organism>
<dbReference type="GeneID" id="60322399"/>
<sequence>MSATPHSVRVFIVVDPVQDYEESLEILGVYGSLPAAKFATRRVARKTWRWEPDRMIEIQERAGDEVLSVWQFRPSWGKWRKEAV</sequence>
<protein>
    <submittedName>
        <fullName evidence="1">Uncharacterized protein</fullName>
    </submittedName>
</protein>
<name>A0A385D463_9CAUD</name>
<evidence type="ECO:0000313" key="2">
    <source>
        <dbReference type="Proteomes" id="UP000263691"/>
    </source>
</evidence>
<dbReference type="RefSeq" id="YP_009950973.1">
    <property type="nucleotide sequence ID" value="NC_051596.1"/>
</dbReference>
<dbReference type="Proteomes" id="UP000263691">
    <property type="component" value="Genome"/>
</dbReference>
<dbReference type="KEGG" id="vg:60322399"/>
<reference evidence="1 2" key="1">
    <citation type="submission" date="2018-07" db="EMBL/GenBank/DDBJ databases">
        <authorList>
            <person name="Michaels M.J."/>
            <person name="Wallen J.R."/>
            <person name="Eckardt M.A."/>
            <person name="Gainey M.D."/>
            <person name="Garlena R.A."/>
            <person name="Russell D.A."/>
            <person name="Pope W.H."/>
            <person name="Jacobs-Sera D."/>
            <person name="Hatfull G.F."/>
        </authorList>
    </citation>
    <scope>NUCLEOTIDE SEQUENCE [LARGE SCALE GENOMIC DNA]</scope>
</reference>
<evidence type="ECO:0000313" key="1">
    <source>
        <dbReference type="EMBL" id="AXQ53095.1"/>
    </source>
</evidence>